<reference evidence="3" key="1">
    <citation type="submission" date="2025-08" db="UniProtKB">
        <authorList>
            <consortium name="RefSeq"/>
        </authorList>
    </citation>
    <scope>IDENTIFICATION</scope>
    <source>
        <strain evidence="3">J_2021</strain>
        <tissue evidence="3">Erythrocytes</tissue>
    </source>
</reference>
<dbReference type="RefSeq" id="XP_041435645.1">
    <property type="nucleotide sequence ID" value="XM_041579711.1"/>
</dbReference>
<evidence type="ECO:0000313" key="2">
    <source>
        <dbReference type="Proteomes" id="UP000186698"/>
    </source>
</evidence>
<dbReference type="Proteomes" id="UP000186698">
    <property type="component" value="Chromosome 1S"/>
</dbReference>
<dbReference type="KEGG" id="xla:121399323"/>
<dbReference type="OrthoDB" id="8554583at2759"/>
<proteinExistence type="predicted"/>
<sequence>MVQVVLGPAILIVLCCCILTVTPFTEEQLLRATNFIRQEKTGGLNNQYAYVALFTVAQCRQLADADLRDALRQEDAANLVMTVADQQIYRGTKMVAASYLQIDNQHAVHAEARLLNGEGNAPSPVQDLINRNEDRGCVLFYTLNSPCTGLCVRIGGQYNILNKLNVFDNINNRALVYNDVYFADLTRKEDIVWAAWAAVNARIGFYRCFNNRCVRCFKNGTQNSNCYYT</sequence>
<accession>A0A8J1M3N1</accession>
<organism evidence="2 3">
    <name type="scientific">Xenopus laevis</name>
    <name type="common">African clawed frog</name>
    <dbReference type="NCBI Taxonomy" id="8355"/>
    <lineage>
        <taxon>Eukaryota</taxon>
        <taxon>Metazoa</taxon>
        <taxon>Chordata</taxon>
        <taxon>Craniata</taxon>
        <taxon>Vertebrata</taxon>
        <taxon>Euteleostomi</taxon>
        <taxon>Amphibia</taxon>
        <taxon>Batrachia</taxon>
        <taxon>Anura</taxon>
        <taxon>Pipoidea</taxon>
        <taxon>Pipidae</taxon>
        <taxon>Xenopodinae</taxon>
        <taxon>Xenopus</taxon>
        <taxon>Xenopus</taxon>
    </lineage>
</organism>
<keyword evidence="1" id="KW-0732">Signal</keyword>
<keyword evidence="2" id="KW-1185">Reference proteome</keyword>
<dbReference type="AlphaFoldDB" id="A0A8J1M3N1"/>
<dbReference type="GeneID" id="121399323"/>
<gene>
    <name evidence="3" type="primary">LOC121399323</name>
</gene>
<protein>
    <submittedName>
        <fullName evidence="3">Uncharacterized protein LOC121399323</fullName>
    </submittedName>
</protein>
<feature type="signal peptide" evidence="1">
    <location>
        <begin position="1"/>
        <end position="23"/>
    </location>
</feature>
<evidence type="ECO:0000256" key="1">
    <source>
        <dbReference type="SAM" id="SignalP"/>
    </source>
</evidence>
<dbReference type="Pfam" id="PF18745">
    <property type="entry name" value="SNAD2"/>
    <property type="match status" value="1"/>
</dbReference>
<feature type="chain" id="PRO_5035233168" evidence="1">
    <location>
        <begin position="24"/>
        <end position="229"/>
    </location>
</feature>
<name>A0A8J1M3N1_XENLA</name>
<evidence type="ECO:0000313" key="3">
    <source>
        <dbReference type="RefSeq" id="XP_041435645.1"/>
    </source>
</evidence>